<organism evidence="1 2">
    <name type="scientific">Arthrobacter agilis</name>
    <dbReference type="NCBI Taxonomy" id="37921"/>
    <lineage>
        <taxon>Bacteria</taxon>
        <taxon>Bacillati</taxon>
        <taxon>Actinomycetota</taxon>
        <taxon>Actinomycetes</taxon>
        <taxon>Micrococcales</taxon>
        <taxon>Micrococcaceae</taxon>
        <taxon>Arthrobacter</taxon>
    </lineage>
</organism>
<name>A0A2L0UF09_9MICC</name>
<gene>
    <name evidence="1" type="ORF">CVO76_09440</name>
</gene>
<reference evidence="1 2" key="1">
    <citation type="submission" date="2017-11" db="EMBL/GenBank/DDBJ databases">
        <title>Draft genome of Arthrobacter agilis strain UMCV2, a plant growth-promoting rhizobacterium and biocontrol capacity of phytopathogenic fungi.</title>
        <authorList>
            <person name="Martinez-Camara R."/>
            <person name="Santoyo G."/>
            <person name="Moreno-Hagelsieb G."/>
            <person name="Valencia-Cantero E."/>
        </authorList>
    </citation>
    <scope>NUCLEOTIDE SEQUENCE [LARGE SCALE GENOMIC DNA]</scope>
    <source>
        <strain evidence="1 2">UMCV2</strain>
    </source>
</reference>
<dbReference type="AlphaFoldDB" id="A0A2L0UF09"/>
<accession>A0A2L0UF09</accession>
<evidence type="ECO:0000313" key="1">
    <source>
        <dbReference type="EMBL" id="AUZ87829.1"/>
    </source>
</evidence>
<dbReference type="RefSeq" id="WP_208739070.1">
    <property type="nucleotide sequence ID" value="NZ_CP024915.1"/>
</dbReference>
<dbReference type="EMBL" id="CP024915">
    <property type="protein sequence ID" value="AUZ87829.1"/>
    <property type="molecule type" value="Genomic_DNA"/>
</dbReference>
<protein>
    <submittedName>
        <fullName evidence="1">Uncharacterized protein</fullName>
    </submittedName>
</protein>
<dbReference type="Proteomes" id="UP000239187">
    <property type="component" value="Chromosome"/>
</dbReference>
<evidence type="ECO:0000313" key="2">
    <source>
        <dbReference type="Proteomes" id="UP000239187"/>
    </source>
</evidence>
<sequence>MSTKRETVESVQSDAIAAIAHVRVVAQAEGDEARIHAADRLLRLFEDIQGEHHLREAASDSLTLYGGMASFSDAGTAESSFAVTRLGAVLRHARTWSTRDQAPIAVRVTAYPRTTRWLRREVRGFRYDALWSDGRVDRDIAMLSSTYGLPTTDHDTMSKALDATCPVTGTGPWIEHGTGSPIEGPA</sequence>
<proteinExistence type="predicted"/>